<proteinExistence type="predicted"/>
<dbReference type="InterPro" id="IPR013083">
    <property type="entry name" value="Znf_RING/FYVE/PHD"/>
</dbReference>
<dbReference type="GO" id="GO:0061630">
    <property type="term" value="F:ubiquitin protein ligase activity"/>
    <property type="evidence" value="ECO:0007669"/>
    <property type="project" value="TreeGrafter"/>
</dbReference>
<sequence>MSYFCHSCQNQTEVIAANYLACEQCLSDFVEEIEPVQENRTWSDEDDTLASLWNSVFRHGLNNSPLPGSFPQDDNDELTAAVASGDEEFNYAFGVYQQDDGDDDDNGENGDNNRYFFNDYQEHLDEPDSPWPVNHNNQEDDSNDEYYQDVDSSDDEDGFQSVDTTGYISARGGVDHDDGGNEYSSESSSDNDDDDDEYEDGYEHHHYESGLVDYSYDTDEEGQVDEEEDDDDERVGLGQLVREALIDDVDDIYHERPDFITDVNEYDDPPEYHGSGISLDPAYHLSTLLRMIQEQHEAAFTDSSNWEMEGSREVQSASEDTIAALPRHRLNPGDAAAQSECSICLNTLGTRVELINLPCMHGFHGTCIEQWLQVNASCPVCRCPCSS</sequence>
<dbReference type="SUPFAM" id="SSF57850">
    <property type="entry name" value="RING/U-box"/>
    <property type="match status" value="1"/>
</dbReference>
<evidence type="ECO:0000256" key="2">
    <source>
        <dbReference type="ARBA" id="ARBA00022771"/>
    </source>
</evidence>
<evidence type="ECO:0000259" key="6">
    <source>
        <dbReference type="PROSITE" id="PS50089"/>
    </source>
</evidence>
<evidence type="ECO:0000313" key="7">
    <source>
        <dbReference type="EMBL" id="KAI9251403.1"/>
    </source>
</evidence>
<feature type="region of interest" description="Disordered" evidence="5">
    <location>
        <begin position="122"/>
        <end position="234"/>
    </location>
</feature>
<feature type="compositionally biased region" description="Acidic residues" evidence="5">
    <location>
        <begin position="139"/>
        <end position="158"/>
    </location>
</feature>
<dbReference type="PROSITE" id="PS50089">
    <property type="entry name" value="ZF_RING_2"/>
    <property type="match status" value="1"/>
</dbReference>
<keyword evidence="1" id="KW-0479">Metal-binding</keyword>
<dbReference type="CDD" id="cd16454">
    <property type="entry name" value="RING-H2_PA-TM-RING"/>
    <property type="match status" value="1"/>
</dbReference>
<feature type="compositionally biased region" description="Acidic residues" evidence="5">
    <location>
        <begin position="99"/>
        <end position="108"/>
    </location>
</feature>
<keyword evidence="3" id="KW-0862">Zinc</keyword>
<accession>A0AAD5PA55</accession>
<dbReference type="PANTHER" id="PTHR45931">
    <property type="entry name" value="SI:CH211-59O9.10"/>
    <property type="match status" value="1"/>
</dbReference>
<dbReference type="GO" id="GO:0008270">
    <property type="term" value="F:zinc ion binding"/>
    <property type="evidence" value="ECO:0007669"/>
    <property type="project" value="UniProtKB-KW"/>
</dbReference>
<name>A0AAD5PA55_9FUNG</name>
<evidence type="ECO:0000256" key="3">
    <source>
        <dbReference type="ARBA" id="ARBA00022833"/>
    </source>
</evidence>
<dbReference type="PANTHER" id="PTHR45931:SF3">
    <property type="entry name" value="RING ZINC FINGER-CONTAINING PROTEIN"/>
    <property type="match status" value="1"/>
</dbReference>
<reference evidence="7" key="2">
    <citation type="submission" date="2023-02" db="EMBL/GenBank/DDBJ databases">
        <authorList>
            <consortium name="DOE Joint Genome Institute"/>
            <person name="Mondo S.J."/>
            <person name="Chang Y."/>
            <person name="Wang Y."/>
            <person name="Ahrendt S."/>
            <person name="Andreopoulos W."/>
            <person name="Barry K."/>
            <person name="Beard J."/>
            <person name="Benny G.L."/>
            <person name="Blankenship S."/>
            <person name="Bonito G."/>
            <person name="Cuomo C."/>
            <person name="Desiro A."/>
            <person name="Gervers K.A."/>
            <person name="Hundley H."/>
            <person name="Kuo A."/>
            <person name="LaButti K."/>
            <person name="Lang B.F."/>
            <person name="Lipzen A."/>
            <person name="O'Donnell K."/>
            <person name="Pangilinan J."/>
            <person name="Reynolds N."/>
            <person name="Sandor L."/>
            <person name="Smith M.W."/>
            <person name="Tsang A."/>
            <person name="Grigoriev I.V."/>
            <person name="Stajich J.E."/>
            <person name="Spatafora J.W."/>
        </authorList>
    </citation>
    <scope>NUCLEOTIDE SEQUENCE</scope>
    <source>
        <strain evidence="7">RSA 2281</strain>
    </source>
</reference>
<evidence type="ECO:0000256" key="1">
    <source>
        <dbReference type="ARBA" id="ARBA00022723"/>
    </source>
</evidence>
<dbReference type="InterPro" id="IPR001841">
    <property type="entry name" value="Znf_RING"/>
</dbReference>
<feature type="domain" description="RING-type" evidence="6">
    <location>
        <begin position="341"/>
        <end position="382"/>
    </location>
</feature>
<evidence type="ECO:0000313" key="8">
    <source>
        <dbReference type="Proteomes" id="UP001209540"/>
    </source>
</evidence>
<keyword evidence="8" id="KW-1185">Reference proteome</keyword>
<reference evidence="7" key="1">
    <citation type="journal article" date="2022" name="IScience">
        <title>Evolution of zygomycete secretomes and the origins of terrestrial fungal ecologies.</title>
        <authorList>
            <person name="Chang Y."/>
            <person name="Wang Y."/>
            <person name="Mondo S."/>
            <person name="Ahrendt S."/>
            <person name="Andreopoulos W."/>
            <person name="Barry K."/>
            <person name="Beard J."/>
            <person name="Benny G.L."/>
            <person name="Blankenship S."/>
            <person name="Bonito G."/>
            <person name="Cuomo C."/>
            <person name="Desiro A."/>
            <person name="Gervers K.A."/>
            <person name="Hundley H."/>
            <person name="Kuo A."/>
            <person name="LaButti K."/>
            <person name="Lang B.F."/>
            <person name="Lipzen A."/>
            <person name="O'Donnell K."/>
            <person name="Pangilinan J."/>
            <person name="Reynolds N."/>
            <person name="Sandor L."/>
            <person name="Smith M.E."/>
            <person name="Tsang A."/>
            <person name="Grigoriev I.V."/>
            <person name="Stajich J.E."/>
            <person name="Spatafora J.W."/>
        </authorList>
    </citation>
    <scope>NUCLEOTIDE SEQUENCE</scope>
    <source>
        <strain evidence="7">RSA 2281</strain>
    </source>
</reference>
<dbReference type="SMART" id="SM00184">
    <property type="entry name" value="RING"/>
    <property type="match status" value="1"/>
</dbReference>
<dbReference type="AlphaFoldDB" id="A0AAD5PA55"/>
<dbReference type="Gene3D" id="3.30.40.10">
    <property type="entry name" value="Zinc/RING finger domain, C3HC4 (zinc finger)"/>
    <property type="match status" value="1"/>
</dbReference>
<comment type="caution">
    <text evidence="7">The sequence shown here is derived from an EMBL/GenBank/DDBJ whole genome shotgun (WGS) entry which is preliminary data.</text>
</comment>
<evidence type="ECO:0000256" key="5">
    <source>
        <dbReference type="SAM" id="MobiDB-lite"/>
    </source>
</evidence>
<feature type="compositionally biased region" description="Acidic residues" evidence="5">
    <location>
        <begin position="189"/>
        <end position="200"/>
    </location>
</feature>
<protein>
    <recommendedName>
        <fullName evidence="6">RING-type domain-containing protein</fullName>
    </recommendedName>
</protein>
<dbReference type="Pfam" id="PF13639">
    <property type="entry name" value="zf-RING_2"/>
    <property type="match status" value="1"/>
</dbReference>
<feature type="region of interest" description="Disordered" evidence="5">
    <location>
        <begin position="96"/>
        <end position="115"/>
    </location>
</feature>
<gene>
    <name evidence="7" type="ORF">BDA99DRAFT_521763</name>
</gene>
<dbReference type="EMBL" id="JAIXMP010000030">
    <property type="protein sequence ID" value="KAI9251403.1"/>
    <property type="molecule type" value="Genomic_DNA"/>
</dbReference>
<dbReference type="GO" id="GO:0006511">
    <property type="term" value="P:ubiquitin-dependent protein catabolic process"/>
    <property type="evidence" value="ECO:0007669"/>
    <property type="project" value="TreeGrafter"/>
</dbReference>
<dbReference type="Proteomes" id="UP001209540">
    <property type="component" value="Unassembled WGS sequence"/>
</dbReference>
<dbReference type="GO" id="GO:0005634">
    <property type="term" value="C:nucleus"/>
    <property type="evidence" value="ECO:0007669"/>
    <property type="project" value="TreeGrafter"/>
</dbReference>
<evidence type="ECO:0000256" key="4">
    <source>
        <dbReference type="PROSITE-ProRule" id="PRU00175"/>
    </source>
</evidence>
<feature type="compositionally biased region" description="Acidic residues" evidence="5">
    <location>
        <begin position="216"/>
        <end position="233"/>
    </location>
</feature>
<dbReference type="InterPro" id="IPR051834">
    <property type="entry name" value="RING_finger_E3_ligase"/>
</dbReference>
<organism evidence="7 8">
    <name type="scientific">Phascolomyces articulosus</name>
    <dbReference type="NCBI Taxonomy" id="60185"/>
    <lineage>
        <taxon>Eukaryota</taxon>
        <taxon>Fungi</taxon>
        <taxon>Fungi incertae sedis</taxon>
        <taxon>Mucoromycota</taxon>
        <taxon>Mucoromycotina</taxon>
        <taxon>Mucoromycetes</taxon>
        <taxon>Mucorales</taxon>
        <taxon>Lichtheimiaceae</taxon>
        <taxon>Phascolomyces</taxon>
    </lineage>
</organism>
<keyword evidence="2 4" id="KW-0863">Zinc-finger</keyword>